<dbReference type="InterPro" id="IPR050437">
    <property type="entry name" value="Ribos_protein_bS1-like"/>
</dbReference>
<dbReference type="GO" id="GO:1990904">
    <property type="term" value="C:ribonucleoprotein complex"/>
    <property type="evidence" value="ECO:0007669"/>
    <property type="project" value="UniProtKB-KW"/>
</dbReference>
<dbReference type="AlphaFoldDB" id="A0A1Z1M3N5"/>
<sequence>MLKRKNRFTEILQKYKYKLHGGDIVAGTIIHRENIGFLVDIGTEKVGYLPLEEIKITIKKINRHNIKLINTTRDFFVITKNIQTNQYILSIKRLDYIRAWKRIKQIYLEDIVFKVQIKYVNKGGIITYVEGIQGFIPKSHICIIENNINNELVKNKYIYCKLLTINENKNQLILSNKSAKLTLSPHKFKIGELVYGHVITLKSYGLFINIYHIKALLHMSEIGNIKNNNYKTIFQRGKLIKVKIIHLNTKHGQISVSIRNLKNMTNHHQQY</sequence>
<dbReference type="Gene3D" id="2.40.50.140">
    <property type="entry name" value="Nucleic acid-binding proteins"/>
    <property type="match status" value="3"/>
</dbReference>
<dbReference type="PANTHER" id="PTHR10724:SF7">
    <property type="entry name" value="SMALL RIBOSOMAL SUBUNIT PROTEIN BS1C"/>
    <property type="match status" value="1"/>
</dbReference>
<gene>
    <name evidence="5" type="primary">rps1</name>
</gene>
<dbReference type="PANTHER" id="PTHR10724">
    <property type="entry name" value="30S RIBOSOMAL PROTEIN S1"/>
    <property type="match status" value="1"/>
</dbReference>
<dbReference type="SUPFAM" id="SSF50249">
    <property type="entry name" value="Nucleic acid-binding proteins"/>
    <property type="match status" value="3"/>
</dbReference>
<proteinExistence type="inferred from homology"/>
<accession>A0A1Z1M3N5</accession>
<dbReference type="GO" id="GO:0003729">
    <property type="term" value="F:mRNA binding"/>
    <property type="evidence" value="ECO:0007669"/>
    <property type="project" value="TreeGrafter"/>
</dbReference>
<dbReference type="Pfam" id="PF00575">
    <property type="entry name" value="S1"/>
    <property type="match status" value="2"/>
</dbReference>
<keyword evidence="5" id="KW-0934">Plastid</keyword>
<organism evidence="5">
    <name type="scientific">Polysiphonia sp</name>
    <dbReference type="NCBI Taxonomy" id="1967842"/>
    <lineage>
        <taxon>Eukaryota</taxon>
        <taxon>Rhodophyta</taxon>
        <taxon>Florideophyceae</taxon>
        <taxon>Rhodymeniophycidae</taxon>
        <taxon>Ceramiales</taxon>
        <taxon>Rhodomelaceae</taxon>
        <taxon>Polysiphonioideae</taxon>
        <taxon>Polysiphonia</taxon>
    </lineage>
</organism>
<feature type="domain" description="S1 motif" evidence="4">
    <location>
        <begin position="22"/>
        <end position="92"/>
    </location>
</feature>
<keyword evidence="3" id="KW-0687">Ribonucleoprotein</keyword>
<dbReference type="GO" id="GO:0003735">
    <property type="term" value="F:structural constituent of ribosome"/>
    <property type="evidence" value="ECO:0007669"/>
    <property type="project" value="TreeGrafter"/>
</dbReference>
<dbReference type="InterPro" id="IPR012340">
    <property type="entry name" value="NA-bd_OB-fold"/>
</dbReference>
<comment type="similarity">
    <text evidence="1">Belongs to the bacterial ribosomal protein bS1 family.</text>
</comment>
<keyword evidence="5" id="KW-0150">Chloroplast</keyword>
<geneLocation type="chloroplast" evidence="5"/>
<dbReference type="EMBL" id="MF101414">
    <property type="protein sequence ID" value="ARW60698.1"/>
    <property type="molecule type" value="Genomic_DNA"/>
</dbReference>
<dbReference type="PROSITE" id="PS50126">
    <property type="entry name" value="S1"/>
    <property type="match status" value="3"/>
</dbReference>
<evidence type="ECO:0000256" key="2">
    <source>
        <dbReference type="ARBA" id="ARBA00022980"/>
    </source>
</evidence>
<evidence type="ECO:0000259" key="4">
    <source>
        <dbReference type="PROSITE" id="PS50126"/>
    </source>
</evidence>
<dbReference type="InterPro" id="IPR003029">
    <property type="entry name" value="S1_domain"/>
</dbReference>
<evidence type="ECO:0000256" key="1">
    <source>
        <dbReference type="ARBA" id="ARBA00006767"/>
    </source>
</evidence>
<dbReference type="SMART" id="SM00316">
    <property type="entry name" value="S1"/>
    <property type="match status" value="3"/>
</dbReference>
<evidence type="ECO:0000256" key="3">
    <source>
        <dbReference type="ARBA" id="ARBA00023274"/>
    </source>
</evidence>
<evidence type="ECO:0000313" key="5">
    <source>
        <dbReference type="EMBL" id="ARW60698.1"/>
    </source>
</evidence>
<feature type="domain" description="S1 motif" evidence="4">
    <location>
        <begin position="191"/>
        <end position="259"/>
    </location>
</feature>
<name>A0A1Z1M3N5_9FLOR</name>
<keyword evidence="2 5" id="KW-0689">Ribosomal protein</keyword>
<feature type="domain" description="S1 motif" evidence="4">
    <location>
        <begin position="110"/>
        <end position="177"/>
    </location>
</feature>
<protein>
    <submittedName>
        <fullName evidence="5">Ribosomal protein S1</fullName>
    </submittedName>
</protein>
<reference evidence="5" key="1">
    <citation type="journal article" date="2017" name="J. Phycol.">
        <title>Analysis of chloroplast genomes and a supermatrix inform reclassification of the Rhodomelaceae (Rhodophyta).</title>
        <authorList>
            <person name="Diaz-Tapia P."/>
            <person name="Maggs C.A."/>
            <person name="West J.A."/>
            <person name="Verbruggen H."/>
        </authorList>
    </citation>
    <scope>NUCLEOTIDE SEQUENCE</scope>
    <source>
        <strain evidence="5">JH1432</strain>
    </source>
</reference>
<dbReference type="GO" id="GO:0006412">
    <property type="term" value="P:translation"/>
    <property type="evidence" value="ECO:0007669"/>
    <property type="project" value="TreeGrafter"/>
</dbReference>
<dbReference type="GO" id="GO:0005840">
    <property type="term" value="C:ribosome"/>
    <property type="evidence" value="ECO:0007669"/>
    <property type="project" value="UniProtKB-KW"/>
</dbReference>